<evidence type="ECO:0000256" key="1">
    <source>
        <dbReference type="SAM" id="MobiDB-lite"/>
    </source>
</evidence>
<protein>
    <submittedName>
        <fullName evidence="2">Uncharacterized protein</fullName>
    </submittedName>
</protein>
<comment type="caution">
    <text evidence="2">The sequence shown here is derived from an EMBL/GenBank/DDBJ whole genome shotgun (WGS) entry which is preliminary data.</text>
</comment>
<sequence>MKVGSVKQYEQNPSRATMKTSPEPIGRILKLKRRLYRQSQRKSQPPCMCAKTHYAVCLRGKQELVRRRTCYHKGPHHR</sequence>
<accession>A0A9D4BYR7</accession>
<proteinExistence type="predicted"/>
<name>A0A9D4BYR7_DREPO</name>
<dbReference type="EMBL" id="JAIWYP010000014">
    <property type="protein sequence ID" value="KAH3713492.1"/>
    <property type="molecule type" value="Genomic_DNA"/>
</dbReference>
<evidence type="ECO:0000313" key="2">
    <source>
        <dbReference type="EMBL" id="KAH3713492.1"/>
    </source>
</evidence>
<feature type="compositionally biased region" description="Polar residues" evidence="1">
    <location>
        <begin position="8"/>
        <end position="20"/>
    </location>
</feature>
<keyword evidence="3" id="KW-1185">Reference proteome</keyword>
<feature type="region of interest" description="Disordered" evidence="1">
    <location>
        <begin position="1"/>
        <end position="24"/>
    </location>
</feature>
<organism evidence="2 3">
    <name type="scientific">Dreissena polymorpha</name>
    <name type="common">Zebra mussel</name>
    <name type="synonym">Mytilus polymorpha</name>
    <dbReference type="NCBI Taxonomy" id="45954"/>
    <lineage>
        <taxon>Eukaryota</taxon>
        <taxon>Metazoa</taxon>
        <taxon>Spiralia</taxon>
        <taxon>Lophotrochozoa</taxon>
        <taxon>Mollusca</taxon>
        <taxon>Bivalvia</taxon>
        <taxon>Autobranchia</taxon>
        <taxon>Heteroconchia</taxon>
        <taxon>Euheterodonta</taxon>
        <taxon>Imparidentia</taxon>
        <taxon>Neoheterodontei</taxon>
        <taxon>Myida</taxon>
        <taxon>Dreissenoidea</taxon>
        <taxon>Dreissenidae</taxon>
        <taxon>Dreissena</taxon>
    </lineage>
</organism>
<dbReference type="Proteomes" id="UP000828390">
    <property type="component" value="Unassembled WGS sequence"/>
</dbReference>
<dbReference type="AlphaFoldDB" id="A0A9D4BYR7"/>
<evidence type="ECO:0000313" key="3">
    <source>
        <dbReference type="Proteomes" id="UP000828390"/>
    </source>
</evidence>
<reference evidence="2" key="2">
    <citation type="submission" date="2020-11" db="EMBL/GenBank/DDBJ databases">
        <authorList>
            <person name="McCartney M.A."/>
            <person name="Auch B."/>
            <person name="Kono T."/>
            <person name="Mallez S."/>
            <person name="Becker A."/>
            <person name="Gohl D.M."/>
            <person name="Silverstein K.A.T."/>
            <person name="Koren S."/>
            <person name="Bechman K.B."/>
            <person name="Herman A."/>
            <person name="Abrahante J.E."/>
            <person name="Garbe J."/>
        </authorList>
    </citation>
    <scope>NUCLEOTIDE SEQUENCE</scope>
    <source>
        <strain evidence="2">Duluth1</strain>
        <tissue evidence="2">Whole animal</tissue>
    </source>
</reference>
<reference evidence="2" key="1">
    <citation type="journal article" date="2019" name="bioRxiv">
        <title>The Genome of the Zebra Mussel, Dreissena polymorpha: A Resource for Invasive Species Research.</title>
        <authorList>
            <person name="McCartney M.A."/>
            <person name="Auch B."/>
            <person name="Kono T."/>
            <person name="Mallez S."/>
            <person name="Zhang Y."/>
            <person name="Obille A."/>
            <person name="Becker A."/>
            <person name="Abrahante J.E."/>
            <person name="Garbe J."/>
            <person name="Badalamenti J.P."/>
            <person name="Herman A."/>
            <person name="Mangelson H."/>
            <person name="Liachko I."/>
            <person name="Sullivan S."/>
            <person name="Sone E.D."/>
            <person name="Koren S."/>
            <person name="Silverstein K.A.T."/>
            <person name="Beckman K.B."/>
            <person name="Gohl D.M."/>
        </authorList>
    </citation>
    <scope>NUCLEOTIDE SEQUENCE</scope>
    <source>
        <strain evidence="2">Duluth1</strain>
        <tissue evidence="2">Whole animal</tissue>
    </source>
</reference>
<gene>
    <name evidence="2" type="ORF">DPMN_073284</name>
</gene>